<protein>
    <submittedName>
        <fullName evidence="1">Uncharacterized protein</fullName>
    </submittedName>
</protein>
<sequence>MENPNVSETEFCKAISKLEFLKGMAVDENLICHRSFNMSTNADLEITECIMSRGAILTLLGKLKELEFLDASGYEISGITNEVLEKASHLKVGWDSLYHLGDLWSFISLNLIGLDGGAMAVWFPYDLPINITCFWKKKESDDVIFGLKPEGFVWKSLRALSTSSPSLLGKLASFSSFLLGF</sequence>
<dbReference type="Proteomes" id="UP000775213">
    <property type="component" value="Unassembled WGS sequence"/>
</dbReference>
<keyword evidence="2" id="KW-1185">Reference proteome</keyword>
<name>A0AAV7GJB3_DENCH</name>
<organism evidence="1 2">
    <name type="scientific">Dendrobium chrysotoxum</name>
    <name type="common">Orchid</name>
    <dbReference type="NCBI Taxonomy" id="161865"/>
    <lineage>
        <taxon>Eukaryota</taxon>
        <taxon>Viridiplantae</taxon>
        <taxon>Streptophyta</taxon>
        <taxon>Embryophyta</taxon>
        <taxon>Tracheophyta</taxon>
        <taxon>Spermatophyta</taxon>
        <taxon>Magnoliopsida</taxon>
        <taxon>Liliopsida</taxon>
        <taxon>Asparagales</taxon>
        <taxon>Orchidaceae</taxon>
        <taxon>Epidendroideae</taxon>
        <taxon>Malaxideae</taxon>
        <taxon>Dendrobiinae</taxon>
        <taxon>Dendrobium</taxon>
    </lineage>
</organism>
<comment type="caution">
    <text evidence="1">The sequence shown here is derived from an EMBL/GenBank/DDBJ whole genome shotgun (WGS) entry which is preliminary data.</text>
</comment>
<gene>
    <name evidence="1" type="ORF">IEQ34_015751</name>
</gene>
<proteinExistence type="predicted"/>
<dbReference type="EMBL" id="JAGFBR010000014">
    <property type="protein sequence ID" value="KAH0455719.1"/>
    <property type="molecule type" value="Genomic_DNA"/>
</dbReference>
<reference evidence="1 2" key="1">
    <citation type="journal article" date="2021" name="Hortic Res">
        <title>Chromosome-scale assembly of the Dendrobium chrysotoxum genome enhances the understanding of orchid evolution.</title>
        <authorList>
            <person name="Zhang Y."/>
            <person name="Zhang G.Q."/>
            <person name="Zhang D."/>
            <person name="Liu X.D."/>
            <person name="Xu X.Y."/>
            <person name="Sun W.H."/>
            <person name="Yu X."/>
            <person name="Zhu X."/>
            <person name="Wang Z.W."/>
            <person name="Zhao X."/>
            <person name="Zhong W.Y."/>
            <person name="Chen H."/>
            <person name="Yin W.L."/>
            <person name="Huang T."/>
            <person name="Niu S.C."/>
            <person name="Liu Z.J."/>
        </authorList>
    </citation>
    <scope>NUCLEOTIDE SEQUENCE [LARGE SCALE GENOMIC DNA]</scope>
    <source>
        <strain evidence="1">Lindl</strain>
    </source>
</reference>
<dbReference type="AlphaFoldDB" id="A0AAV7GJB3"/>
<accession>A0AAV7GJB3</accession>
<evidence type="ECO:0000313" key="1">
    <source>
        <dbReference type="EMBL" id="KAH0455719.1"/>
    </source>
</evidence>
<evidence type="ECO:0000313" key="2">
    <source>
        <dbReference type="Proteomes" id="UP000775213"/>
    </source>
</evidence>